<name>A0A0W0UTS3_9GAMM</name>
<feature type="region of interest" description="Disordered" evidence="1">
    <location>
        <begin position="15"/>
        <end position="52"/>
    </location>
</feature>
<dbReference type="Proteomes" id="UP000054715">
    <property type="component" value="Unassembled WGS sequence"/>
</dbReference>
<feature type="compositionally biased region" description="Basic and acidic residues" evidence="1">
    <location>
        <begin position="15"/>
        <end position="35"/>
    </location>
</feature>
<reference evidence="2 3" key="1">
    <citation type="submission" date="2015-11" db="EMBL/GenBank/DDBJ databases">
        <title>Genomic analysis of 38 Legionella species identifies large and diverse effector repertoires.</title>
        <authorList>
            <person name="Burstein D."/>
            <person name="Amaro F."/>
            <person name="Zusman T."/>
            <person name="Lifshitz Z."/>
            <person name="Cohen O."/>
            <person name="Gilbert J.A."/>
            <person name="Pupko T."/>
            <person name="Shuman H.A."/>
            <person name="Segal G."/>
        </authorList>
    </citation>
    <scope>NUCLEOTIDE SEQUENCE [LARGE SCALE GENOMIC DNA]</scope>
    <source>
        <strain evidence="2 3">JA-26-G1-E2</strain>
    </source>
</reference>
<proteinExistence type="predicted"/>
<evidence type="ECO:0000256" key="1">
    <source>
        <dbReference type="SAM" id="MobiDB-lite"/>
    </source>
</evidence>
<sequence>MDKFITLCIKLDYRYPEQNHRHPEQSEGSPADKSRSSNGEILRFAQDDGELE</sequence>
<evidence type="ECO:0000313" key="2">
    <source>
        <dbReference type="EMBL" id="KTD11247.1"/>
    </source>
</evidence>
<dbReference type="AlphaFoldDB" id="A0A0W0UTS3"/>
<dbReference type="STRING" id="455.Ljam_0441"/>
<accession>A0A0W0UTS3</accession>
<gene>
    <name evidence="2" type="ORF">Ljam_0441</name>
</gene>
<dbReference type="EMBL" id="LNYG01000008">
    <property type="protein sequence ID" value="KTD11247.1"/>
    <property type="molecule type" value="Genomic_DNA"/>
</dbReference>
<evidence type="ECO:0000313" key="3">
    <source>
        <dbReference type="Proteomes" id="UP000054715"/>
    </source>
</evidence>
<protein>
    <submittedName>
        <fullName evidence="2">Uncharacterized protein</fullName>
    </submittedName>
</protein>
<comment type="caution">
    <text evidence="2">The sequence shown here is derived from an EMBL/GenBank/DDBJ whole genome shotgun (WGS) entry which is preliminary data.</text>
</comment>
<dbReference type="RefSeq" id="WP_156411908.1">
    <property type="nucleotide sequence ID" value="NZ_CAAAJF010000004.1"/>
</dbReference>
<organism evidence="2 3">
    <name type="scientific">Legionella jamestowniensis</name>
    <dbReference type="NCBI Taxonomy" id="455"/>
    <lineage>
        <taxon>Bacteria</taxon>
        <taxon>Pseudomonadati</taxon>
        <taxon>Pseudomonadota</taxon>
        <taxon>Gammaproteobacteria</taxon>
        <taxon>Legionellales</taxon>
        <taxon>Legionellaceae</taxon>
        <taxon>Legionella</taxon>
    </lineage>
</organism>